<keyword evidence="2" id="KW-1185">Reference proteome</keyword>
<evidence type="ECO:0000313" key="2">
    <source>
        <dbReference type="Proteomes" id="UP001180020"/>
    </source>
</evidence>
<dbReference type="EMBL" id="JAUJYO010000003">
    <property type="protein sequence ID" value="KAK1320784.1"/>
    <property type="molecule type" value="Genomic_DNA"/>
</dbReference>
<dbReference type="Proteomes" id="UP001180020">
    <property type="component" value="Unassembled WGS sequence"/>
</dbReference>
<accession>A0AAV9F6A8</accession>
<dbReference type="AlphaFoldDB" id="A0AAV9F6A8"/>
<comment type="caution">
    <text evidence="1">The sequence shown here is derived from an EMBL/GenBank/DDBJ whole genome shotgun (WGS) entry which is preliminary data.</text>
</comment>
<reference evidence="1" key="1">
    <citation type="journal article" date="2023" name="Nat. Commun.">
        <title>Diploid and tetraploid genomes of Acorus and the evolution of monocots.</title>
        <authorList>
            <person name="Ma L."/>
            <person name="Liu K.W."/>
            <person name="Li Z."/>
            <person name="Hsiao Y.Y."/>
            <person name="Qi Y."/>
            <person name="Fu T."/>
            <person name="Tang G.D."/>
            <person name="Zhang D."/>
            <person name="Sun W.H."/>
            <person name="Liu D.K."/>
            <person name="Li Y."/>
            <person name="Chen G.Z."/>
            <person name="Liu X.D."/>
            <person name="Liao X.Y."/>
            <person name="Jiang Y.T."/>
            <person name="Yu X."/>
            <person name="Hao Y."/>
            <person name="Huang J."/>
            <person name="Zhao X.W."/>
            <person name="Ke S."/>
            <person name="Chen Y.Y."/>
            <person name="Wu W.L."/>
            <person name="Hsu J.L."/>
            <person name="Lin Y.F."/>
            <person name="Huang M.D."/>
            <person name="Li C.Y."/>
            <person name="Huang L."/>
            <person name="Wang Z.W."/>
            <person name="Zhao X."/>
            <person name="Zhong W.Y."/>
            <person name="Peng D.H."/>
            <person name="Ahmad S."/>
            <person name="Lan S."/>
            <person name="Zhang J.S."/>
            <person name="Tsai W.C."/>
            <person name="Van de Peer Y."/>
            <person name="Liu Z.J."/>
        </authorList>
    </citation>
    <scope>NUCLEOTIDE SEQUENCE</scope>
    <source>
        <strain evidence="1">CP</strain>
    </source>
</reference>
<proteinExistence type="predicted"/>
<name>A0AAV9F6A8_ACOCL</name>
<reference evidence="1" key="2">
    <citation type="submission" date="2023-06" db="EMBL/GenBank/DDBJ databases">
        <authorList>
            <person name="Ma L."/>
            <person name="Liu K.-W."/>
            <person name="Li Z."/>
            <person name="Hsiao Y.-Y."/>
            <person name="Qi Y."/>
            <person name="Fu T."/>
            <person name="Tang G."/>
            <person name="Zhang D."/>
            <person name="Sun W.-H."/>
            <person name="Liu D.-K."/>
            <person name="Li Y."/>
            <person name="Chen G.-Z."/>
            <person name="Liu X.-D."/>
            <person name="Liao X.-Y."/>
            <person name="Jiang Y.-T."/>
            <person name="Yu X."/>
            <person name="Hao Y."/>
            <person name="Huang J."/>
            <person name="Zhao X.-W."/>
            <person name="Ke S."/>
            <person name="Chen Y.-Y."/>
            <person name="Wu W.-L."/>
            <person name="Hsu J.-L."/>
            <person name="Lin Y.-F."/>
            <person name="Huang M.-D."/>
            <person name="Li C.-Y."/>
            <person name="Huang L."/>
            <person name="Wang Z.-W."/>
            <person name="Zhao X."/>
            <person name="Zhong W.-Y."/>
            <person name="Peng D.-H."/>
            <person name="Ahmad S."/>
            <person name="Lan S."/>
            <person name="Zhang J.-S."/>
            <person name="Tsai W.-C."/>
            <person name="Van De Peer Y."/>
            <person name="Liu Z.-J."/>
        </authorList>
    </citation>
    <scope>NUCLEOTIDE SEQUENCE</scope>
    <source>
        <strain evidence="1">CP</strain>
        <tissue evidence="1">Leaves</tissue>
    </source>
</reference>
<sequence>MNKGTQSTPRLNVVNNRSVAYGELNQQDIPEHNMECSVVDTQPKNGTINGHHEHEEQIQCIEAVKNAKYATCRDKSFLFYKEMELLYGKTTLKGFHGFFNTTHDVTNVDAISVEDSGHHVAWIHLYLV</sequence>
<protein>
    <submittedName>
        <fullName evidence="1">Uncharacterized protein</fullName>
    </submittedName>
</protein>
<organism evidence="1 2">
    <name type="scientific">Acorus calamus</name>
    <name type="common">Sweet flag</name>
    <dbReference type="NCBI Taxonomy" id="4465"/>
    <lineage>
        <taxon>Eukaryota</taxon>
        <taxon>Viridiplantae</taxon>
        <taxon>Streptophyta</taxon>
        <taxon>Embryophyta</taxon>
        <taxon>Tracheophyta</taxon>
        <taxon>Spermatophyta</taxon>
        <taxon>Magnoliopsida</taxon>
        <taxon>Liliopsida</taxon>
        <taxon>Acoraceae</taxon>
        <taxon>Acorus</taxon>
    </lineage>
</organism>
<evidence type="ECO:0000313" key="1">
    <source>
        <dbReference type="EMBL" id="KAK1320784.1"/>
    </source>
</evidence>
<gene>
    <name evidence="1" type="ORF">QJS10_CPA03g00727</name>
</gene>